<keyword evidence="2" id="KW-0285">Flavoprotein</keyword>
<comment type="caution">
    <text evidence="13">The sequence shown here is derived from an EMBL/GenBank/DDBJ whole genome shotgun (WGS) entry which is preliminary data.</text>
</comment>
<evidence type="ECO:0000256" key="3">
    <source>
        <dbReference type="ARBA" id="ARBA00022679"/>
    </source>
</evidence>
<dbReference type="GO" id="GO:0003955">
    <property type="term" value="F:NAD(P)H dehydrogenase (quinone) activity"/>
    <property type="evidence" value="ECO:0007669"/>
    <property type="project" value="TreeGrafter"/>
</dbReference>
<keyword evidence="14" id="KW-1185">Reference proteome</keyword>
<evidence type="ECO:0000259" key="10">
    <source>
        <dbReference type="Pfam" id="PF00586"/>
    </source>
</evidence>
<dbReference type="NCBIfam" id="TIGR00476">
    <property type="entry name" value="selD"/>
    <property type="match status" value="1"/>
</dbReference>
<dbReference type="InterPro" id="IPR023753">
    <property type="entry name" value="FAD/NAD-binding_dom"/>
</dbReference>
<keyword evidence="9" id="KW-0711">Selenium</keyword>
<sequence length="713" mass="74326">MENHVPLTRDLVLIGGGHTHALVLRAFGMRPLPGVRLTLIDPAAAAAYSGMLPGFVAGHYRRDQLDIDLVRLARFAGARVILGRAEAIDRGARTVTVAGRPPVAYDVCSIDIGITSEMPDLPGFAEHAVPAKPLGRFASAWEAFRRGAERPRVAVVGGGVAGAELAMAVAHALRRRRAEVRLVDRGEVLDSFAPPVRARLLRALEENIVEVVEDADIAEVTAEGLRLVTGEMLAADFVIGAAGARPYPWLAETGLELTHGYVAVLPTLQSSDPDIFAAGDCAHLTETPRSKAGVYAVREAPVLEHNLRAALAGGPMRRYRPQRDYLKLISLGEKKALAERGGRALAGGPMWRWKDWIDRRFMAKLDDLPAMEAPLPPRVALGVAEATGDAPLCGGCGAKVGRGALGGIVSALPGRRDDVASRPGDDAAVLEMGGARQVVTVDHLRAVVDDPVLMTRIAAVHALGDVWAMGAAPQAVLASLVLPRMNEALQRRTLSEVMATAAEVFGAEGADIVGGHSSMGSEMTIGFTVTGLLERPAITLAGARPGDGLVLTKPIGTGVLLAAEMRGRAPGGVIADAYRSMVRPQGTSAGLLGGAHAMTDVTGFGLAGHLLGICDASGVGAELDLAAVPVLEGAERLAEEGVRSTIWAENRALAPALGAGGRSDLLYDPQTCGGLLAAVPDAEATVAALRAAGEAGWVIGRITEGPPVLRLNR</sequence>
<dbReference type="GO" id="GO:0019646">
    <property type="term" value="P:aerobic electron transport chain"/>
    <property type="evidence" value="ECO:0007669"/>
    <property type="project" value="TreeGrafter"/>
</dbReference>
<evidence type="ECO:0000256" key="8">
    <source>
        <dbReference type="ARBA" id="ARBA00023002"/>
    </source>
</evidence>
<dbReference type="NCBIfam" id="TIGR03169">
    <property type="entry name" value="Nterm_to_SelD"/>
    <property type="match status" value="1"/>
</dbReference>
<reference evidence="13 14" key="1">
    <citation type="journal article" date="2010" name="J. Bacteriol.">
        <title>Genome sequences of Oceanicola granulosus HTCC2516(T) and Oceanicola batsensis HTCC2597(TDelta).</title>
        <authorList>
            <person name="Thrash J.C."/>
            <person name="Cho J.C."/>
            <person name="Vergin K.L."/>
            <person name="Giovannoni S.J."/>
        </authorList>
    </citation>
    <scope>NUCLEOTIDE SEQUENCE [LARGE SCALE GENOMIC DNA]</scope>
    <source>
        <strain evidence="14">ATCC BAA-861 / DSM 15982 / KCTC 12143 / HTCC2516</strain>
    </source>
</reference>
<evidence type="ECO:0000256" key="5">
    <source>
        <dbReference type="ARBA" id="ARBA00022777"/>
    </source>
</evidence>
<keyword evidence="5 13" id="KW-0418">Kinase</keyword>
<keyword evidence="3" id="KW-0808">Transferase</keyword>
<dbReference type="InterPro" id="IPR051169">
    <property type="entry name" value="NADH-Q_oxidoreductase"/>
</dbReference>
<evidence type="ECO:0000256" key="7">
    <source>
        <dbReference type="ARBA" id="ARBA00022840"/>
    </source>
</evidence>
<dbReference type="SUPFAM" id="SSF55326">
    <property type="entry name" value="PurM N-terminal domain-like"/>
    <property type="match status" value="1"/>
</dbReference>
<proteinExistence type="predicted"/>
<dbReference type="CDD" id="cd02195">
    <property type="entry name" value="SelD"/>
    <property type="match status" value="1"/>
</dbReference>
<dbReference type="Gene3D" id="3.30.1330.10">
    <property type="entry name" value="PurM-like, N-terminal domain"/>
    <property type="match status" value="1"/>
</dbReference>
<dbReference type="SUPFAM" id="SSF51905">
    <property type="entry name" value="FAD/NAD(P)-binding domain"/>
    <property type="match status" value="2"/>
</dbReference>
<dbReference type="PANTHER" id="PTHR42913:SF9">
    <property type="entry name" value="SLR1591 PROTEIN"/>
    <property type="match status" value="1"/>
</dbReference>
<dbReference type="InterPro" id="IPR036676">
    <property type="entry name" value="PurM-like_C_sf"/>
</dbReference>
<dbReference type="AlphaFoldDB" id="Q2CK67"/>
<dbReference type="Gene3D" id="3.50.50.100">
    <property type="match status" value="1"/>
</dbReference>
<evidence type="ECO:0000256" key="4">
    <source>
        <dbReference type="ARBA" id="ARBA00022741"/>
    </source>
</evidence>
<dbReference type="InterPro" id="IPR010918">
    <property type="entry name" value="PurM-like_C_dom"/>
</dbReference>
<dbReference type="GO" id="GO:0016301">
    <property type="term" value="F:kinase activity"/>
    <property type="evidence" value="ECO:0007669"/>
    <property type="project" value="UniProtKB-KW"/>
</dbReference>
<evidence type="ECO:0000259" key="12">
    <source>
        <dbReference type="Pfam" id="PF07992"/>
    </source>
</evidence>
<dbReference type="InterPro" id="IPR004536">
    <property type="entry name" value="SPS/SelD"/>
</dbReference>
<dbReference type="InterPro" id="IPR016188">
    <property type="entry name" value="PurM-like_N"/>
</dbReference>
<name>Q2CK67_OCEGH</name>
<evidence type="ECO:0000256" key="6">
    <source>
        <dbReference type="ARBA" id="ARBA00022827"/>
    </source>
</evidence>
<dbReference type="eggNOG" id="COG0709">
    <property type="taxonomic scope" value="Bacteria"/>
</dbReference>
<evidence type="ECO:0000259" key="11">
    <source>
        <dbReference type="Pfam" id="PF02769"/>
    </source>
</evidence>
<keyword evidence="7" id="KW-0067">ATP-binding</keyword>
<dbReference type="InterPro" id="IPR017584">
    <property type="entry name" value="Pyridine_nucleo_diS_OxRdtase_N"/>
</dbReference>
<evidence type="ECO:0000256" key="9">
    <source>
        <dbReference type="ARBA" id="ARBA00023266"/>
    </source>
</evidence>
<dbReference type="InterPro" id="IPR036188">
    <property type="entry name" value="FAD/NAD-bd_sf"/>
</dbReference>
<comment type="cofactor">
    <cofactor evidence="1">
        <name>FAD</name>
        <dbReference type="ChEBI" id="CHEBI:57692"/>
    </cofactor>
</comment>
<dbReference type="GO" id="GO:0005524">
    <property type="term" value="F:ATP binding"/>
    <property type="evidence" value="ECO:0007669"/>
    <property type="project" value="UniProtKB-KW"/>
</dbReference>
<dbReference type="RefSeq" id="WP_007255656.1">
    <property type="nucleotide sequence ID" value="NZ_CH724107.1"/>
</dbReference>
<feature type="domain" description="FAD/NAD(P)-binding" evidence="12">
    <location>
        <begin position="10"/>
        <end position="288"/>
    </location>
</feature>
<gene>
    <name evidence="13" type="ORF">OG2516_10681</name>
</gene>
<dbReference type="PANTHER" id="PTHR42913">
    <property type="entry name" value="APOPTOSIS-INDUCING FACTOR 1"/>
    <property type="match status" value="1"/>
</dbReference>
<keyword evidence="4" id="KW-0547">Nucleotide-binding</keyword>
<dbReference type="SUPFAM" id="SSF56042">
    <property type="entry name" value="PurM C-terminal domain-like"/>
    <property type="match status" value="1"/>
</dbReference>
<dbReference type="Proteomes" id="UP000003635">
    <property type="component" value="Unassembled WGS sequence"/>
</dbReference>
<dbReference type="Pfam" id="PF02769">
    <property type="entry name" value="AIRS_C"/>
    <property type="match status" value="1"/>
</dbReference>
<keyword evidence="6" id="KW-0274">FAD</keyword>
<accession>Q2CK67</accession>
<evidence type="ECO:0000313" key="13">
    <source>
        <dbReference type="EMBL" id="EAR52922.1"/>
    </source>
</evidence>
<evidence type="ECO:0000256" key="2">
    <source>
        <dbReference type="ARBA" id="ARBA00022630"/>
    </source>
</evidence>
<dbReference type="Pfam" id="PF07992">
    <property type="entry name" value="Pyr_redox_2"/>
    <property type="match status" value="1"/>
</dbReference>
<feature type="domain" description="PurM-like C-terminal" evidence="11">
    <location>
        <begin position="544"/>
        <end position="706"/>
    </location>
</feature>
<dbReference type="EMBL" id="AAOT01000001">
    <property type="protein sequence ID" value="EAR52922.1"/>
    <property type="molecule type" value="Genomic_DNA"/>
</dbReference>
<keyword evidence="8" id="KW-0560">Oxidoreductase</keyword>
<dbReference type="PRINTS" id="PR00368">
    <property type="entry name" value="FADPNR"/>
</dbReference>
<dbReference type="Gene3D" id="3.90.650.10">
    <property type="entry name" value="PurM-like C-terminal domain"/>
    <property type="match status" value="1"/>
</dbReference>
<evidence type="ECO:0000313" key="14">
    <source>
        <dbReference type="Proteomes" id="UP000003635"/>
    </source>
</evidence>
<protein>
    <submittedName>
        <fullName evidence="13">Selenide, water dikinase, putative</fullName>
    </submittedName>
</protein>
<dbReference type="HOGENOM" id="CLU_019558_0_0_5"/>
<feature type="domain" description="PurM-like N-terminal" evidence="10">
    <location>
        <begin position="424"/>
        <end position="532"/>
    </location>
</feature>
<organism evidence="13 14">
    <name type="scientific">Oceanicola granulosus (strain ATCC BAA-861 / DSM 15982 / KCTC 12143 / HTCC2516)</name>
    <dbReference type="NCBI Taxonomy" id="314256"/>
    <lineage>
        <taxon>Bacteria</taxon>
        <taxon>Pseudomonadati</taxon>
        <taxon>Pseudomonadota</taxon>
        <taxon>Alphaproteobacteria</taxon>
        <taxon>Rhodobacterales</taxon>
        <taxon>Roseobacteraceae</taxon>
        <taxon>Oceanicola</taxon>
    </lineage>
</organism>
<dbReference type="Pfam" id="PF00586">
    <property type="entry name" value="AIRS"/>
    <property type="match status" value="1"/>
</dbReference>
<dbReference type="InterPro" id="IPR036921">
    <property type="entry name" value="PurM-like_N_sf"/>
</dbReference>
<dbReference type="eggNOG" id="COG1252">
    <property type="taxonomic scope" value="Bacteria"/>
</dbReference>
<evidence type="ECO:0000256" key="1">
    <source>
        <dbReference type="ARBA" id="ARBA00001974"/>
    </source>
</evidence>
<dbReference type="STRING" id="314256.OG2516_10681"/>